<dbReference type="Pfam" id="PF16357">
    <property type="entry name" value="PepSY_TM_like_2"/>
    <property type="match status" value="1"/>
</dbReference>
<dbReference type="RefSeq" id="WP_354441121.1">
    <property type="nucleotide sequence ID" value="NZ_JBEPSH010000001.1"/>
</dbReference>
<evidence type="ECO:0000256" key="1">
    <source>
        <dbReference type="SAM" id="Phobius"/>
    </source>
</evidence>
<feature type="transmembrane region" description="Helical" evidence="1">
    <location>
        <begin position="154"/>
        <end position="179"/>
    </location>
</feature>
<proteinExistence type="predicted"/>
<sequence>MRAKEAGKRSFWLRQLHTWHWISAAISLAAMLMFAVTGITLNHAASLSANPSKHVQRAVLSADLRAVLEAMADSATDSAPPELARWASETFAINISGLPAEAGPDEVFVGIPMPGGEGALVIDRTDANATYTVTKRGWVAYFNDLHKGRNAGVVWSWFIDGMAVSCVVFTLTGFALLWMHGRTRPLTWPLTGLSLLAPILIALLFVHG</sequence>
<keyword evidence="1" id="KW-0812">Transmembrane</keyword>
<evidence type="ECO:0000313" key="2">
    <source>
        <dbReference type="EMBL" id="MET4575593.1"/>
    </source>
</evidence>
<keyword evidence="3" id="KW-1185">Reference proteome</keyword>
<dbReference type="Proteomes" id="UP001549320">
    <property type="component" value="Unassembled WGS sequence"/>
</dbReference>
<organism evidence="2 3">
    <name type="scientific">Ottowia thiooxydans</name>
    <dbReference type="NCBI Taxonomy" id="219182"/>
    <lineage>
        <taxon>Bacteria</taxon>
        <taxon>Pseudomonadati</taxon>
        <taxon>Pseudomonadota</taxon>
        <taxon>Betaproteobacteria</taxon>
        <taxon>Burkholderiales</taxon>
        <taxon>Comamonadaceae</taxon>
        <taxon>Ottowia</taxon>
    </lineage>
</organism>
<accession>A0ABV2Q4V4</accession>
<dbReference type="PANTHER" id="PTHR40115">
    <property type="entry name" value="INNER MEMBRANE PROTEIN WITH PEPSY TM HELIX"/>
    <property type="match status" value="1"/>
</dbReference>
<gene>
    <name evidence="2" type="ORF">ABIE13_000690</name>
</gene>
<protein>
    <recommendedName>
        <fullName evidence="4">PepSY-associated TM helix domain-containing protein</fullName>
    </recommendedName>
</protein>
<feature type="transmembrane region" description="Helical" evidence="1">
    <location>
        <begin position="186"/>
        <end position="206"/>
    </location>
</feature>
<evidence type="ECO:0000313" key="3">
    <source>
        <dbReference type="Proteomes" id="UP001549320"/>
    </source>
</evidence>
<dbReference type="PANTHER" id="PTHR40115:SF1">
    <property type="entry name" value="INNER MEMBRANE PROTEIN WITH PEPSY TM HELIX"/>
    <property type="match status" value="1"/>
</dbReference>
<dbReference type="EMBL" id="JBEPSH010000001">
    <property type="protein sequence ID" value="MET4575593.1"/>
    <property type="molecule type" value="Genomic_DNA"/>
</dbReference>
<evidence type="ECO:0008006" key="4">
    <source>
        <dbReference type="Google" id="ProtNLM"/>
    </source>
</evidence>
<dbReference type="InterPro" id="IPR032307">
    <property type="entry name" value="PepSY_TM-like_2"/>
</dbReference>
<feature type="transmembrane region" description="Helical" evidence="1">
    <location>
        <begin position="21"/>
        <end position="41"/>
    </location>
</feature>
<comment type="caution">
    <text evidence="2">The sequence shown here is derived from an EMBL/GenBank/DDBJ whole genome shotgun (WGS) entry which is preliminary data.</text>
</comment>
<reference evidence="2 3" key="1">
    <citation type="submission" date="2024-06" db="EMBL/GenBank/DDBJ databases">
        <title>Sorghum-associated microbial communities from plants grown in Nebraska, USA.</title>
        <authorList>
            <person name="Schachtman D."/>
        </authorList>
    </citation>
    <scope>NUCLEOTIDE SEQUENCE [LARGE SCALE GENOMIC DNA]</scope>
    <source>
        <strain evidence="2 3">2709</strain>
    </source>
</reference>
<name>A0ABV2Q4V4_9BURK</name>
<keyword evidence="1" id="KW-1133">Transmembrane helix</keyword>
<keyword evidence="1" id="KW-0472">Membrane</keyword>